<dbReference type="PANTHER" id="PTHR43477:SF1">
    <property type="entry name" value="DIHYDROANTICAPSIN 7-DEHYDROGENASE"/>
    <property type="match status" value="1"/>
</dbReference>
<gene>
    <name evidence="3" type="ORF">AS156_27085</name>
</gene>
<dbReference type="Proteomes" id="UP000057737">
    <property type="component" value="Unassembled WGS sequence"/>
</dbReference>
<dbReference type="AlphaFoldDB" id="A0A109K5B6"/>
<comment type="similarity">
    <text evidence="1">Belongs to the short-chain dehydrogenases/reductases (SDR) family.</text>
</comment>
<dbReference type="InterPro" id="IPR002347">
    <property type="entry name" value="SDR_fam"/>
</dbReference>
<dbReference type="Gene3D" id="3.40.50.720">
    <property type="entry name" value="NAD(P)-binding Rossmann-like Domain"/>
    <property type="match status" value="1"/>
</dbReference>
<dbReference type="PRINTS" id="PR00081">
    <property type="entry name" value="GDHRDH"/>
</dbReference>
<dbReference type="OrthoDB" id="9806974at2"/>
<dbReference type="InterPro" id="IPR051122">
    <property type="entry name" value="SDR_DHRS6-like"/>
</dbReference>
<dbReference type="SUPFAM" id="SSF51735">
    <property type="entry name" value="NAD(P)-binding Rossmann-fold domains"/>
    <property type="match status" value="1"/>
</dbReference>
<dbReference type="GO" id="GO:0016491">
    <property type="term" value="F:oxidoreductase activity"/>
    <property type="evidence" value="ECO:0007669"/>
    <property type="project" value="UniProtKB-KW"/>
</dbReference>
<evidence type="ECO:0000313" key="4">
    <source>
        <dbReference type="Proteomes" id="UP000057737"/>
    </source>
</evidence>
<keyword evidence="2" id="KW-0560">Oxidoreductase</keyword>
<protein>
    <recommendedName>
        <fullName evidence="5">NAD(P)-dependent dehydrogenase (Short-subunit alcohol dehydrogenase family)</fullName>
    </recommendedName>
</protein>
<evidence type="ECO:0008006" key="5">
    <source>
        <dbReference type="Google" id="ProtNLM"/>
    </source>
</evidence>
<sequence length="236" mass="24507">MSLDGKRVVVIGGSSGIGFAVAAIAQERGAEAVIASSNASRVDAAVARLPGSTGRALDMRDETSVSHFFEQLGAFDHLVITAGDWSGAAPVAIRDLDLAAARDRLTIRFWGVLAAVKHGSRTIASDGSITLTSGMLVHRPRKGRALVTAIGGATEYLARGLAVDLAPVRVNTVCPGLILTEPVQQMPEEMVRGYVAGLPLPRAASPSEAAMAYVYLMLNGYITGQVLPVDGGGMLV</sequence>
<evidence type="ECO:0000256" key="1">
    <source>
        <dbReference type="ARBA" id="ARBA00006484"/>
    </source>
</evidence>
<evidence type="ECO:0000313" key="3">
    <source>
        <dbReference type="EMBL" id="KWV61106.1"/>
    </source>
</evidence>
<name>A0A109K5B6_9BRAD</name>
<dbReference type="InterPro" id="IPR036291">
    <property type="entry name" value="NAD(P)-bd_dom_sf"/>
</dbReference>
<evidence type="ECO:0000256" key="2">
    <source>
        <dbReference type="ARBA" id="ARBA00023002"/>
    </source>
</evidence>
<comment type="caution">
    <text evidence="3">The sequence shown here is derived from an EMBL/GenBank/DDBJ whole genome shotgun (WGS) entry which is preliminary data.</text>
</comment>
<accession>A0A109K5B6</accession>
<dbReference type="PANTHER" id="PTHR43477">
    <property type="entry name" value="DIHYDROANTICAPSIN 7-DEHYDROGENASE"/>
    <property type="match status" value="1"/>
</dbReference>
<dbReference type="Pfam" id="PF13561">
    <property type="entry name" value="adh_short_C2"/>
    <property type="match status" value="1"/>
</dbReference>
<reference evidence="3 4" key="1">
    <citation type="submission" date="2015-11" db="EMBL/GenBank/DDBJ databases">
        <title>Draft Genome Sequence of the Strain BR 10303 (Bradyrhizobium sp.) isolated from nodules of Centrolobium paraense.</title>
        <authorList>
            <person name="Zelli J.E."/>
            <person name="Simoes-Araujo J.L."/>
            <person name="Barauna A.C."/>
            <person name="Silva K."/>
        </authorList>
    </citation>
    <scope>NUCLEOTIDE SEQUENCE [LARGE SCALE GENOMIC DNA]</scope>
    <source>
        <strain evidence="3 4">BR 10303</strain>
    </source>
</reference>
<organism evidence="3 4">
    <name type="scientific">Bradyrhizobium macuxiense</name>
    <dbReference type="NCBI Taxonomy" id="1755647"/>
    <lineage>
        <taxon>Bacteria</taxon>
        <taxon>Pseudomonadati</taxon>
        <taxon>Pseudomonadota</taxon>
        <taxon>Alphaproteobacteria</taxon>
        <taxon>Hyphomicrobiales</taxon>
        <taxon>Nitrobacteraceae</taxon>
        <taxon>Bradyrhizobium</taxon>
    </lineage>
</organism>
<keyword evidence="4" id="KW-1185">Reference proteome</keyword>
<dbReference type="EMBL" id="LNCU01000010">
    <property type="protein sequence ID" value="KWV61106.1"/>
    <property type="molecule type" value="Genomic_DNA"/>
</dbReference>
<proteinExistence type="inferred from homology"/>